<dbReference type="Proteomes" id="UP000886653">
    <property type="component" value="Unassembled WGS sequence"/>
</dbReference>
<protein>
    <submittedName>
        <fullName evidence="2">Uncharacterized protein</fullName>
    </submittedName>
</protein>
<accession>A0A9P6TGB1</accession>
<feature type="region of interest" description="Disordered" evidence="1">
    <location>
        <begin position="82"/>
        <end position="114"/>
    </location>
</feature>
<dbReference type="EMBL" id="MU167212">
    <property type="protein sequence ID" value="KAG0151581.1"/>
    <property type="molecule type" value="Genomic_DNA"/>
</dbReference>
<organism evidence="2 3">
    <name type="scientific">Cronartium quercuum f. sp. fusiforme G11</name>
    <dbReference type="NCBI Taxonomy" id="708437"/>
    <lineage>
        <taxon>Eukaryota</taxon>
        <taxon>Fungi</taxon>
        <taxon>Dikarya</taxon>
        <taxon>Basidiomycota</taxon>
        <taxon>Pucciniomycotina</taxon>
        <taxon>Pucciniomycetes</taxon>
        <taxon>Pucciniales</taxon>
        <taxon>Coleosporiaceae</taxon>
        <taxon>Cronartium</taxon>
    </lineage>
</organism>
<evidence type="ECO:0000313" key="2">
    <source>
        <dbReference type="EMBL" id="KAG0151581.1"/>
    </source>
</evidence>
<feature type="region of interest" description="Disordered" evidence="1">
    <location>
        <begin position="132"/>
        <end position="151"/>
    </location>
</feature>
<sequence length="151" mass="17059">MPTYIQIDEQGRGWAWQKRCRKARMGFLEGGTRSKIPASQRLHLASHKAEGIRERETLAHSKNLALHSRQEKSSGVDALGTSVELNSDLPPITDTHSTPPHALSSDASQHTSKGRHYLTQTNWYRFLRRRQSQPQGTIGSPVMLEFDPEEC</sequence>
<keyword evidence="3" id="KW-1185">Reference proteome</keyword>
<comment type="caution">
    <text evidence="2">The sequence shown here is derived from an EMBL/GenBank/DDBJ whole genome shotgun (WGS) entry which is preliminary data.</text>
</comment>
<reference evidence="2" key="1">
    <citation type="submission" date="2013-11" db="EMBL/GenBank/DDBJ databases">
        <title>Genome sequence of the fusiform rust pathogen reveals effectors for host alternation and coevolution with pine.</title>
        <authorList>
            <consortium name="DOE Joint Genome Institute"/>
            <person name="Smith K."/>
            <person name="Pendleton A."/>
            <person name="Kubisiak T."/>
            <person name="Anderson C."/>
            <person name="Salamov A."/>
            <person name="Aerts A."/>
            <person name="Riley R."/>
            <person name="Clum A."/>
            <person name="Lindquist E."/>
            <person name="Ence D."/>
            <person name="Campbell M."/>
            <person name="Kronenberg Z."/>
            <person name="Feau N."/>
            <person name="Dhillon B."/>
            <person name="Hamelin R."/>
            <person name="Burleigh J."/>
            <person name="Smith J."/>
            <person name="Yandell M."/>
            <person name="Nelson C."/>
            <person name="Grigoriev I."/>
            <person name="Davis J."/>
        </authorList>
    </citation>
    <scope>NUCLEOTIDE SEQUENCE</scope>
    <source>
        <strain evidence="2">G11</strain>
    </source>
</reference>
<proteinExistence type="predicted"/>
<evidence type="ECO:0000313" key="3">
    <source>
        <dbReference type="Proteomes" id="UP000886653"/>
    </source>
</evidence>
<dbReference type="AlphaFoldDB" id="A0A9P6TGB1"/>
<name>A0A9P6TGB1_9BASI</name>
<evidence type="ECO:0000256" key="1">
    <source>
        <dbReference type="SAM" id="MobiDB-lite"/>
    </source>
</evidence>
<gene>
    <name evidence="2" type="ORF">CROQUDRAFT_86609</name>
</gene>